<evidence type="ECO:0000259" key="15">
    <source>
        <dbReference type="PROSITE" id="PS50089"/>
    </source>
</evidence>
<evidence type="ECO:0000256" key="11">
    <source>
        <dbReference type="ARBA" id="ARBA00024209"/>
    </source>
</evidence>
<feature type="region of interest" description="Disordered" evidence="13">
    <location>
        <begin position="208"/>
        <end position="230"/>
    </location>
</feature>
<evidence type="ECO:0000256" key="13">
    <source>
        <dbReference type="SAM" id="MobiDB-lite"/>
    </source>
</evidence>
<dbReference type="EMBL" id="OZ075120">
    <property type="protein sequence ID" value="CAL4891236.1"/>
    <property type="molecule type" value="Genomic_DNA"/>
</dbReference>
<dbReference type="PANTHER" id="PTHR45768:SF16">
    <property type="entry name" value="E3 UBIQUITIN-PROTEIN LIGASE ATL4"/>
    <property type="match status" value="1"/>
</dbReference>
<dbReference type="PROSITE" id="PS50089">
    <property type="entry name" value="ZF_RING_2"/>
    <property type="match status" value="1"/>
</dbReference>
<evidence type="ECO:0000256" key="1">
    <source>
        <dbReference type="ARBA" id="ARBA00004167"/>
    </source>
</evidence>
<keyword evidence="3" id="KW-0808">Transferase</keyword>
<evidence type="ECO:0000256" key="14">
    <source>
        <dbReference type="SAM" id="Phobius"/>
    </source>
</evidence>
<dbReference type="Proteomes" id="UP001497457">
    <property type="component" value="Chromosome 10rd"/>
</dbReference>
<keyword evidence="17" id="KW-1185">Reference proteome</keyword>
<keyword evidence="7" id="KW-0833">Ubl conjugation pathway</keyword>
<dbReference type="SMART" id="SM00184">
    <property type="entry name" value="RING"/>
    <property type="match status" value="1"/>
</dbReference>
<evidence type="ECO:0000313" key="16">
    <source>
        <dbReference type="EMBL" id="CAL4891236.1"/>
    </source>
</evidence>
<evidence type="ECO:0000256" key="3">
    <source>
        <dbReference type="ARBA" id="ARBA00022679"/>
    </source>
</evidence>
<evidence type="ECO:0000256" key="9">
    <source>
        <dbReference type="ARBA" id="ARBA00022989"/>
    </source>
</evidence>
<reference evidence="16" key="1">
    <citation type="submission" date="2024-10" db="EMBL/GenBank/DDBJ databases">
        <authorList>
            <person name="Ryan C."/>
        </authorList>
    </citation>
    <scope>NUCLEOTIDE SEQUENCE [LARGE SCALE GENOMIC DNA]</scope>
</reference>
<evidence type="ECO:0000256" key="2">
    <source>
        <dbReference type="ARBA" id="ARBA00004906"/>
    </source>
</evidence>
<feature type="compositionally biased region" description="Low complexity" evidence="13">
    <location>
        <begin position="208"/>
        <end position="219"/>
    </location>
</feature>
<evidence type="ECO:0000256" key="5">
    <source>
        <dbReference type="ARBA" id="ARBA00022723"/>
    </source>
</evidence>
<dbReference type="InterPro" id="IPR001841">
    <property type="entry name" value="Znf_RING"/>
</dbReference>
<dbReference type="GO" id="GO:0016020">
    <property type="term" value="C:membrane"/>
    <property type="evidence" value="ECO:0007669"/>
    <property type="project" value="UniProtKB-SubCell"/>
</dbReference>
<evidence type="ECO:0000256" key="6">
    <source>
        <dbReference type="ARBA" id="ARBA00022771"/>
    </source>
</evidence>
<keyword evidence="6 12" id="KW-0863">Zinc-finger</keyword>
<dbReference type="GO" id="GO:0008270">
    <property type="term" value="F:zinc ion binding"/>
    <property type="evidence" value="ECO:0007669"/>
    <property type="project" value="UniProtKB-KW"/>
</dbReference>
<name>A0ABC8VIC0_9POAL</name>
<dbReference type="Gene3D" id="3.30.40.10">
    <property type="entry name" value="Zinc/RING finger domain, C3HC4 (zinc finger)"/>
    <property type="match status" value="1"/>
</dbReference>
<dbReference type="GO" id="GO:0016740">
    <property type="term" value="F:transferase activity"/>
    <property type="evidence" value="ECO:0007669"/>
    <property type="project" value="UniProtKB-KW"/>
</dbReference>
<feature type="region of interest" description="Disordered" evidence="13">
    <location>
        <begin position="102"/>
        <end position="121"/>
    </location>
</feature>
<dbReference type="SUPFAM" id="SSF57850">
    <property type="entry name" value="RING/U-box"/>
    <property type="match status" value="1"/>
</dbReference>
<feature type="transmembrane region" description="Helical" evidence="14">
    <location>
        <begin position="20"/>
        <end position="42"/>
    </location>
</feature>
<organism evidence="16 17">
    <name type="scientific">Urochloa decumbens</name>
    <dbReference type="NCBI Taxonomy" id="240449"/>
    <lineage>
        <taxon>Eukaryota</taxon>
        <taxon>Viridiplantae</taxon>
        <taxon>Streptophyta</taxon>
        <taxon>Embryophyta</taxon>
        <taxon>Tracheophyta</taxon>
        <taxon>Spermatophyta</taxon>
        <taxon>Magnoliopsida</taxon>
        <taxon>Liliopsida</taxon>
        <taxon>Poales</taxon>
        <taxon>Poaceae</taxon>
        <taxon>PACMAD clade</taxon>
        <taxon>Panicoideae</taxon>
        <taxon>Panicodae</taxon>
        <taxon>Paniceae</taxon>
        <taxon>Melinidinae</taxon>
        <taxon>Urochloa</taxon>
    </lineage>
</organism>
<evidence type="ECO:0000256" key="10">
    <source>
        <dbReference type="ARBA" id="ARBA00023136"/>
    </source>
</evidence>
<sequence>MAPPPAPLAAPDADAPSLKSALLIIGGLLLFVVAAIVLFRYLRRRCSASSGPRRASSEAEGGAAGREDAEAGEAARTAAAAGREEVEAVRIAAAVGRAEARPATERVEVEGERRDAGAAAADGDEDTELLIASLPLFTMASALAALPKNSPDCAVCLSPFEAGDWLRLLPACRHAFHAVCIDAWLRTSPVCPICRAAVSSPLPPLPSAPAAAAAGASAGQEPLGGDSRRASRRSFRVELGSLSNRRLSSCSAAAGGDDGSWRRTYSLGGSFDYRVDEEVEAIISRIVRPAAATSRTRPSAPAEPDEVLAEAVGSHSRGWLSEYLDRVAASASSLSGRWSGRLSQGCRSHSRRHDESWRWDPEAAAAAAAKSATSLGEEAPAEARGMGEFRSRDNLASSASTLSGRWSWRWSLGHHGDRRGESWRWDPEAACGAPREEEREPALVALGRWILGF</sequence>
<dbReference type="Pfam" id="PF13639">
    <property type="entry name" value="zf-RING_2"/>
    <property type="match status" value="1"/>
</dbReference>
<accession>A0ABC8VIC0</accession>
<comment type="subcellular location">
    <subcellularLocation>
        <location evidence="1">Membrane</location>
        <topology evidence="1">Single-pass membrane protein</topology>
    </subcellularLocation>
</comment>
<keyword evidence="5" id="KW-0479">Metal-binding</keyword>
<keyword evidence="4 14" id="KW-0812">Transmembrane</keyword>
<evidence type="ECO:0000256" key="8">
    <source>
        <dbReference type="ARBA" id="ARBA00022833"/>
    </source>
</evidence>
<keyword evidence="8" id="KW-0862">Zinc</keyword>
<comment type="similarity">
    <text evidence="11">Belongs to the RING-type zinc finger family. ATL subfamily.</text>
</comment>
<evidence type="ECO:0000313" key="17">
    <source>
        <dbReference type="Proteomes" id="UP001497457"/>
    </source>
</evidence>
<comment type="pathway">
    <text evidence="2">Protein modification; protein ubiquitination.</text>
</comment>
<proteinExistence type="inferred from homology"/>
<feature type="region of interest" description="Disordered" evidence="13">
    <location>
        <begin position="368"/>
        <end position="392"/>
    </location>
</feature>
<protein>
    <recommendedName>
        <fullName evidence="15">RING-type domain-containing protein</fullName>
    </recommendedName>
</protein>
<dbReference type="CDD" id="cd16461">
    <property type="entry name" value="RING-H2_EL5-like"/>
    <property type="match status" value="1"/>
</dbReference>
<feature type="domain" description="RING-type" evidence="15">
    <location>
        <begin position="153"/>
        <end position="195"/>
    </location>
</feature>
<keyword evidence="10 14" id="KW-0472">Membrane</keyword>
<gene>
    <name evidence="16" type="ORF">URODEC1_LOCUS3676</name>
</gene>
<dbReference type="PANTHER" id="PTHR45768">
    <property type="entry name" value="E3 UBIQUITIN-PROTEIN LIGASE RNF13-LIKE"/>
    <property type="match status" value="1"/>
</dbReference>
<dbReference type="InterPro" id="IPR013083">
    <property type="entry name" value="Znf_RING/FYVE/PHD"/>
</dbReference>
<evidence type="ECO:0000256" key="4">
    <source>
        <dbReference type="ARBA" id="ARBA00022692"/>
    </source>
</evidence>
<feature type="compositionally biased region" description="Basic and acidic residues" evidence="13">
    <location>
        <begin position="102"/>
        <end position="116"/>
    </location>
</feature>
<keyword evidence="9 14" id="KW-1133">Transmembrane helix</keyword>
<evidence type="ECO:0000256" key="7">
    <source>
        <dbReference type="ARBA" id="ARBA00022786"/>
    </source>
</evidence>
<evidence type="ECO:0000256" key="12">
    <source>
        <dbReference type="PROSITE-ProRule" id="PRU00175"/>
    </source>
</evidence>
<dbReference type="AlphaFoldDB" id="A0ABC8VIC0"/>
<feature type="region of interest" description="Disordered" evidence="13">
    <location>
        <begin position="50"/>
        <end position="78"/>
    </location>
</feature>